<accession>A0A9N8ZCT7</accession>
<gene>
    <name evidence="1" type="ORF">PBRASI_LOCUS1579</name>
</gene>
<protein>
    <submittedName>
        <fullName evidence="1">7020_t:CDS:1</fullName>
    </submittedName>
</protein>
<name>A0A9N8ZCT7_9GLOM</name>
<dbReference type="AlphaFoldDB" id="A0A9N8ZCT7"/>
<comment type="caution">
    <text evidence="1">The sequence shown here is derived from an EMBL/GenBank/DDBJ whole genome shotgun (WGS) entry which is preliminary data.</text>
</comment>
<proteinExistence type="predicted"/>
<dbReference type="EMBL" id="CAJVPI010000105">
    <property type="protein sequence ID" value="CAG8480973.1"/>
    <property type="molecule type" value="Genomic_DNA"/>
</dbReference>
<organism evidence="1 2">
    <name type="scientific">Paraglomus brasilianum</name>
    <dbReference type="NCBI Taxonomy" id="144538"/>
    <lineage>
        <taxon>Eukaryota</taxon>
        <taxon>Fungi</taxon>
        <taxon>Fungi incertae sedis</taxon>
        <taxon>Mucoromycota</taxon>
        <taxon>Glomeromycotina</taxon>
        <taxon>Glomeromycetes</taxon>
        <taxon>Paraglomerales</taxon>
        <taxon>Paraglomeraceae</taxon>
        <taxon>Paraglomus</taxon>
    </lineage>
</organism>
<keyword evidence="2" id="KW-1185">Reference proteome</keyword>
<sequence length="68" mass="7536">MYPKIVKAMFINKSIVHPTSKSTPNGGKITAKINLKMSEHVPTWTKPNGAFKKCALGELIKEIDAILR</sequence>
<evidence type="ECO:0000313" key="2">
    <source>
        <dbReference type="Proteomes" id="UP000789739"/>
    </source>
</evidence>
<dbReference type="Proteomes" id="UP000789739">
    <property type="component" value="Unassembled WGS sequence"/>
</dbReference>
<reference evidence="1" key="1">
    <citation type="submission" date="2021-06" db="EMBL/GenBank/DDBJ databases">
        <authorList>
            <person name="Kallberg Y."/>
            <person name="Tangrot J."/>
            <person name="Rosling A."/>
        </authorList>
    </citation>
    <scope>NUCLEOTIDE SEQUENCE</scope>
    <source>
        <strain evidence="1">BR232B</strain>
    </source>
</reference>
<evidence type="ECO:0000313" key="1">
    <source>
        <dbReference type="EMBL" id="CAG8480973.1"/>
    </source>
</evidence>